<dbReference type="InterPro" id="IPR036390">
    <property type="entry name" value="WH_DNA-bd_sf"/>
</dbReference>
<dbReference type="GO" id="GO:0003723">
    <property type="term" value="F:RNA binding"/>
    <property type="evidence" value="ECO:0007669"/>
    <property type="project" value="UniProtKB-UniRule"/>
</dbReference>
<dbReference type="Gene3D" id="1.10.10.10">
    <property type="entry name" value="Winged helix-like DNA-binding domain superfamily/Winged helix DNA-binding domain"/>
    <property type="match status" value="1"/>
</dbReference>
<protein>
    <submittedName>
        <fullName evidence="6">HTH La-type RNA-binding domain-containing protein</fullName>
    </submittedName>
</protein>
<name>A0A183CEV6_GLOPA</name>
<evidence type="ECO:0000256" key="2">
    <source>
        <dbReference type="PROSITE-ProRule" id="PRU00332"/>
    </source>
</evidence>
<dbReference type="PROSITE" id="PS50961">
    <property type="entry name" value="HTH_LA"/>
    <property type="match status" value="1"/>
</dbReference>
<dbReference type="SUPFAM" id="SSF46785">
    <property type="entry name" value="Winged helix' DNA-binding domain"/>
    <property type="match status" value="1"/>
</dbReference>
<dbReference type="InterPro" id="IPR006630">
    <property type="entry name" value="La_HTH"/>
</dbReference>
<reference evidence="5" key="1">
    <citation type="submission" date="2014-05" db="EMBL/GenBank/DDBJ databases">
        <title>The genome and life-stage specific transcriptomes of Globodera pallida elucidate key aspects of plant parasitism by a cyst nematode.</title>
        <authorList>
            <person name="Cotton J.A."/>
            <person name="Lilley C.J."/>
            <person name="Jones L.M."/>
            <person name="Kikuchi T."/>
            <person name="Reid A.J."/>
            <person name="Thorpe P."/>
            <person name="Tsai I.J."/>
            <person name="Beasley H."/>
            <person name="Blok V."/>
            <person name="Cock P.J.A."/>
            <person name="Van den Akker S.E."/>
            <person name="Holroyd N."/>
            <person name="Hunt M."/>
            <person name="Mantelin S."/>
            <person name="Naghra H."/>
            <person name="Pain A."/>
            <person name="Palomares-Rius J.E."/>
            <person name="Zarowiecki M."/>
            <person name="Berriman M."/>
            <person name="Jones J.T."/>
            <person name="Urwin P.E."/>
        </authorList>
    </citation>
    <scope>NUCLEOTIDE SEQUENCE [LARGE SCALE GENOMIC DNA]</scope>
    <source>
        <strain evidence="5">Lindley</strain>
    </source>
</reference>
<feature type="domain" description="HTH La-type RNA-binding" evidence="4">
    <location>
        <begin position="12"/>
        <end position="103"/>
    </location>
</feature>
<evidence type="ECO:0000256" key="3">
    <source>
        <dbReference type="SAM" id="MobiDB-lite"/>
    </source>
</evidence>
<dbReference type="WBParaSite" id="GPLIN_001141100">
    <property type="protein sequence ID" value="GPLIN_001141100"/>
    <property type="gene ID" value="GPLIN_001141100"/>
</dbReference>
<dbReference type="InterPro" id="IPR036388">
    <property type="entry name" value="WH-like_DNA-bd_sf"/>
</dbReference>
<organism evidence="5 6">
    <name type="scientific">Globodera pallida</name>
    <name type="common">Potato cyst nematode worm</name>
    <name type="synonym">Heterodera pallida</name>
    <dbReference type="NCBI Taxonomy" id="36090"/>
    <lineage>
        <taxon>Eukaryota</taxon>
        <taxon>Metazoa</taxon>
        <taxon>Ecdysozoa</taxon>
        <taxon>Nematoda</taxon>
        <taxon>Chromadorea</taxon>
        <taxon>Rhabditida</taxon>
        <taxon>Tylenchina</taxon>
        <taxon>Tylenchomorpha</taxon>
        <taxon>Tylenchoidea</taxon>
        <taxon>Heteroderidae</taxon>
        <taxon>Heteroderinae</taxon>
        <taxon>Globodera</taxon>
    </lineage>
</organism>
<evidence type="ECO:0000259" key="4">
    <source>
        <dbReference type="PROSITE" id="PS50961"/>
    </source>
</evidence>
<feature type="compositionally biased region" description="Basic and acidic residues" evidence="3">
    <location>
        <begin position="191"/>
        <end position="209"/>
    </location>
</feature>
<dbReference type="Pfam" id="PF05383">
    <property type="entry name" value="La"/>
    <property type="match status" value="1"/>
</dbReference>
<evidence type="ECO:0000313" key="5">
    <source>
        <dbReference type="Proteomes" id="UP000050741"/>
    </source>
</evidence>
<proteinExistence type="predicted"/>
<dbReference type="AlphaFoldDB" id="A0A183CEV6"/>
<reference evidence="6" key="2">
    <citation type="submission" date="2016-06" db="UniProtKB">
        <authorList>
            <consortium name="WormBaseParasite"/>
        </authorList>
    </citation>
    <scope>IDENTIFICATION</scope>
</reference>
<evidence type="ECO:0000313" key="6">
    <source>
        <dbReference type="WBParaSite" id="GPLIN_001141100"/>
    </source>
</evidence>
<sequence>MTANGVAQATVVKAEQGMDDKIMKQVEFYFGDINLPRDKFLQEEMKKDDGCRLRYYEKITNMELELKQFKEELKDMKQFKEELKDMKQFKEELKDMKQFKEELKDMKQFKEELKDMKQFKEELKDMKQFTDELKDMKQYKEKLKAVKEEMKNTKESVSKKLEQMEEWKRVAKLELENKALRAELEHQKLVKDHKDPISEMKQLNTEDLKQQQNQTERIVSIDQLGRFNELEKKQTANSEQQKTDQKALNAPIDQ</sequence>
<feature type="region of interest" description="Disordered" evidence="3">
    <location>
        <begin position="230"/>
        <end position="254"/>
    </location>
</feature>
<feature type="region of interest" description="Disordered" evidence="3">
    <location>
        <begin position="191"/>
        <end position="217"/>
    </location>
</feature>
<keyword evidence="5" id="KW-1185">Reference proteome</keyword>
<accession>A0A183CEV6</accession>
<dbReference type="Proteomes" id="UP000050741">
    <property type="component" value="Unassembled WGS sequence"/>
</dbReference>
<evidence type="ECO:0000256" key="1">
    <source>
        <dbReference type="ARBA" id="ARBA00022884"/>
    </source>
</evidence>
<dbReference type="SMART" id="SM00715">
    <property type="entry name" value="LA"/>
    <property type="match status" value="1"/>
</dbReference>
<keyword evidence="1 2" id="KW-0694">RNA-binding</keyword>